<gene>
    <name evidence="2" type="ORF">ABNX05_18175</name>
</gene>
<name>A0ABV1MZ81_9BACI</name>
<protein>
    <submittedName>
        <fullName evidence="2">Distal tail protein Dit</fullName>
    </submittedName>
</protein>
<comment type="caution">
    <text evidence="2">The sequence shown here is derived from an EMBL/GenBank/DDBJ whole genome shotgun (WGS) entry which is preliminary data.</text>
</comment>
<dbReference type="InterPro" id="IPR008841">
    <property type="entry name" value="Siphovirus-type_tail_N"/>
</dbReference>
<organism evidence="2 3">
    <name type="scientific">Lysinibacillus zambalensis</name>
    <dbReference type="NCBI Taxonomy" id="3160866"/>
    <lineage>
        <taxon>Bacteria</taxon>
        <taxon>Bacillati</taxon>
        <taxon>Bacillota</taxon>
        <taxon>Bacilli</taxon>
        <taxon>Bacillales</taxon>
        <taxon>Bacillaceae</taxon>
        <taxon>Lysinibacillus</taxon>
    </lineage>
</organism>
<dbReference type="NCBIfam" id="TIGR01633">
    <property type="entry name" value="phi3626_gp14_N"/>
    <property type="match status" value="1"/>
</dbReference>
<dbReference type="Pfam" id="PF05709">
    <property type="entry name" value="Sipho_tail"/>
    <property type="match status" value="1"/>
</dbReference>
<feature type="domain" description="Siphovirus-type tail component RIFT-related" evidence="1">
    <location>
        <begin position="40"/>
        <end position="111"/>
    </location>
</feature>
<dbReference type="RefSeq" id="WP_349660999.1">
    <property type="nucleotide sequence ID" value="NZ_JBEGDG010000015.1"/>
</dbReference>
<keyword evidence="3" id="KW-1185">Reference proteome</keyword>
<evidence type="ECO:0000313" key="2">
    <source>
        <dbReference type="EMBL" id="MEQ6356553.1"/>
    </source>
</evidence>
<evidence type="ECO:0000259" key="1">
    <source>
        <dbReference type="Pfam" id="PF05709"/>
    </source>
</evidence>
<reference evidence="2 3" key="1">
    <citation type="submission" date="2024-06" db="EMBL/GenBank/DDBJ databases">
        <title>Lysinibacillus zambalefons sp. nov., a Novel Firmicute Isolated from the Poon Bato Zambales Hyperalkaline Spring.</title>
        <authorList>
            <person name="Aja J.A."/>
            <person name="Lazaro J.E.H."/>
            <person name="Llorin L.D."/>
            <person name="Lim K.R."/>
            <person name="Teodosio J."/>
            <person name="Dalisay D.S."/>
        </authorList>
    </citation>
    <scope>NUCLEOTIDE SEQUENCE [LARGE SCALE GENOMIC DNA]</scope>
    <source>
        <strain evidence="2 3">M3</strain>
    </source>
</reference>
<dbReference type="InterPro" id="IPR006520">
    <property type="entry name" value="Dit_BPSPP_N"/>
</dbReference>
<evidence type="ECO:0000313" key="3">
    <source>
        <dbReference type="Proteomes" id="UP001478862"/>
    </source>
</evidence>
<sequence>MKQSIHFMYDGVSSQDMGVFIAWNDDGLFEDNFLPERKIIEKKIANREKPYFQRVEHEPLSFSLSFAIADWENKDTLRKLARWFFQPHYKPLVFDSNPNRVFYAMFEGEPQIFHNGLNEGYIELDIRCDSPYSYSFEQTKENIELRDVNDGESVVLDSSNFFLGDNSNNIQFTTNGLTINTTLSTWGIVYATTDHWGGIT</sequence>
<dbReference type="Gene3D" id="2.40.30.200">
    <property type="match status" value="1"/>
</dbReference>
<accession>A0ABV1MZ81</accession>
<dbReference type="Proteomes" id="UP001478862">
    <property type="component" value="Unassembled WGS sequence"/>
</dbReference>
<dbReference type="EMBL" id="JBEGDG010000015">
    <property type="protein sequence ID" value="MEQ6356553.1"/>
    <property type="molecule type" value="Genomic_DNA"/>
</dbReference>
<proteinExistence type="predicted"/>